<protein>
    <submittedName>
        <fullName evidence="1">Uncharacterized protein</fullName>
    </submittedName>
</protein>
<comment type="caution">
    <text evidence="1">The sequence shown here is derived from an EMBL/GenBank/DDBJ whole genome shotgun (WGS) entry which is preliminary data.</text>
</comment>
<dbReference type="EMBL" id="CM023482">
    <property type="protein sequence ID" value="KAH6937627.1"/>
    <property type="molecule type" value="Genomic_DNA"/>
</dbReference>
<evidence type="ECO:0000313" key="2">
    <source>
        <dbReference type="Proteomes" id="UP000821845"/>
    </source>
</evidence>
<reference evidence="1" key="1">
    <citation type="submission" date="2020-05" db="EMBL/GenBank/DDBJ databases">
        <title>Large-scale comparative analyses of tick genomes elucidate their genetic diversity and vector capacities.</title>
        <authorList>
            <person name="Jia N."/>
            <person name="Wang J."/>
            <person name="Shi W."/>
            <person name="Du L."/>
            <person name="Sun Y."/>
            <person name="Zhan W."/>
            <person name="Jiang J."/>
            <person name="Wang Q."/>
            <person name="Zhang B."/>
            <person name="Ji P."/>
            <person name="Sakyi L.B."/>
            <person name="Cui X."/>
            <person name="Yuan T."/>
            <person name="Jiang B."/>
            <person name="Yang W."/>
            <person name="Lam T.T.-Y."/>
            <person name="Chang Q."/>
            <person name="Ding S."/>
            <person name="Wang X."/>
            <person name="Zhu J."/>
            <person name="Ruan X."/>
            <person name="Zhao L."/>
            <person name="Wei J."/>
            <person name="Que T."/>
            <person name="Du C."/>
            <person name="Cheng J."/>
            <person name="Dai P."/>
            <person name="Han X."/>
            <person name="Huang E."/>
            <person name="Gao Y."/>
            <person name="Liu J."/>
            <person name="Shao H."/>
            <person name="Ye R."/>
            <person name="Li L."/>
            <person name="Wei W."/>
            <person name="Wang X."/>
            <person name="Wang C."/>
            <person name="Yang T."/>
            <person name="Huo Q."/>
            <person name="Li W."/>
            <person name="Guo W."/>
            <person name="Chen H."/>
            <person name="Zhou L."/>
            <person name="Ni X."/>
            <person name="Tian J."/>
            <person name="Zhou Y."/>
            <person name="Sheng Y."/>
            <person name="Liu T."/>
            <person name="Pan Y."/>
            <person name="Xia L."/>
            <person name="Li J."/>
            <person name="Zhao F."/>
            <person name="Cao W."/>
        </authorList>
    </citation>
    <scope>NUCLEOTIDE SEQUENCE</scope>
    <source>
        <strain evidence="1">Hyas-2018</strain>
    </source>
</reference>
<dbReference type="Proteomes" id="UP000821845">
    <property type="component" value="Chromosome 2"/>
</dbReference>
<proteinExistence type="predicted"/>
<accession>A0ACB7SWV6</accession>
<evidence type="ECO:0000313" key="1">
    <source>
        <dbReference type="EMBL" id="KAH6937627.1"/>
    </source>
</evidence>
<keyword evidence="2" id="KW-1185">Reference proteome</keyword>
<organism evidence="1 2">
    <name type="scientific">Hyalomma asiaticum</name>
    <name type="common">Tick</name>
    <dbReference type="NCBI Taxonomy" id="266040"/>
    <lineage>
        <taxon>Eukaryota</taxon>
        <taxon>Metazoa</taxon>
        <taxon>Ecdysozoa</taxon>
        <taxon>Arthropoda</taxon>
        <taxon>Chelicerata</taxon>
        <taxon>Arachnida</taxon>
        <taxon>Acari</taxon>
        <taxon>Parasitiformes</taxon>
        <taxon>Ixodida</taxon>
        <taxon>Ixodoidea</taxon>
        <taxon>Ixodidae</taxon>
        <taxon>Hyalomminae</taxon>
        <taxon>Hyalomma</taxon>
    </lineage>
</organism>
<name>A0ACB7SWV6_HYAAI</name>
<sequence>MDTMDGLLERRFQVCLTCSLQGQIAATRRGDKELRQLVWTLEQPEGDRSREDENNTKDYALKDGRFM</sequence>
<gene>
    <name evidence="1" type="ORF">HPB50_002542</name>
</gene>